<dbReference type="RefSeq" id="WP_104711202.1">
    <property type="nucleotide sequence ID" value="NZ_PTRA01000001.1"/>
</dbReference>
<evidence type="ECO:0000313" key="3">
    <source>
        <dbReference type="EMBL" id="PQA59589.1"/>
    </source>
</evidence>
<evidence type="ECO:0000256" key="1">
    <source>
        <dbReference type="ARBA" id="ARBA00004613"/>
    </source>
</evidence>
<gene>
    <name evidence="3" type="ORF">C5O19_08100</name>
</gene>
<comment type="caution">
    <text evidence="3">The sequence shown here is derived from an EMBL/GenBank/DDBJ whole genome shotgun (WGS) entry which is preliminary data.</text>
</comment>
<dbReference type="Gene3D" id="2.120.10.30">
    <property type="entry name" value="TolB, C-terminal domain"/>
    <property type="match status" value="1"/>
</dbReference>
<dbReference type="AlphaFoldDB" id="A0A2S7IPJ6"/>
<accession>A0A2S7IPJ6</accession>
<dbReference type="InterPro" id="IPR017996">
    <property type="entry name" value="MRJP/yellow-related"/>
</dbReference>
<proteinExistence type="predicted"/>
<organism evidence="3 4">
    <name type="scientific">Siphonobacter curvatus</name>
    <dbReference type="NCBI Taxonomy" id="2094562"/>
    <lineage>
        <taxon>Bacteria</taxon>
        <taxon>Pseudomonadati</taxon>
        <taxon>Bacteroidota</taxon>
        <taxon>Cytophagia</taxon>
        <taxon>Cytophagales</taxon>
        <taxon>Cytophagaceae</taxon>
        <taxon>Siphonobacter</taxon>
    </lineage>
</organism>
<protein>
    <submittedName>
        <fullName evidence="3">Gluconolactonase</fullName>
    </submittedName>
</protein>
<dbReference type="PANTHER" id="PTHR10009:SF18">
    <property type="entry name" value="PROTEIN YELLOW-LIKE PROTEIN"/>
    <property type="match status" value="1"/>
</dbReference>
<dbReference type="SUPFAM" id="SSF101898">
    <property type="entry name" value="NHL repeat"/>
    <property type="match status" value="1"/>
</dbReference>
<name>A0A2S7IPJ6_9BACT</name>
<evidence type="ECO:0000256" key="2">
    <source>
        <dbReference type="ARBA" id="ARBA00022525"/>
    </source>
</evidence>
<dbReference type="InterPro" id="IPR011042">
    <property type="entry name" value="6-blade_b-propeller_TolB-like"/>
</dbReference>
<keyword evidence="2" id="KW-0964">Secreted</keyword>
<dbReference type="GO" id="GO:0005576">
    <property type="term" value="C:extracellular region"/>
    <property type="evidence" value="ECO:0007669"/>
    <property type="project" value="UniProtKB-SubCell"/>
</dbReference>
<dbReference type="Proteomes" id="UP000239590">
    <property type="component" value="Unassembled WGS sequence"/>
</dbReference>
<dbReference type="OrthoDB" id="9797664at2"/>
<dbReference type="Pfam" id="PF03022">
    <property type="entry name" value="MRJP"/>
    <property type="match status" value="1"/>
</dbReference>
<dbReference type="PANTHER" id="PTHR10009">
    <property type="entry name" value="PROTEIN YELLOW-RELATED"/>
    <property type="match status" value="1"/>
</dbReference>
<comment type="subcellular location">
    <subcellularLocation>
        <location evidence="1">Secreted</location>
    </subcellularLocation>
</comment>
<keyword evidence="4" id="KW-1185">Reference proteome</keyword>
<dbReference type="EMBL" id="PTRA01000001">
    <property type="protein sequence ID" value="PQA59589.1"/>
    <property type="molecule type" value="Genomic_DNA"/>
</dbReference>
<evidence type="ECO:0000313" key="4">
    <source>
        <dbReference type="Proteomes" id="UP000239590"/>
    </source>
</evidence>
<reference evidence="4" key="1">
    <citation type="submission" date="2018-02" db="EMBL/GenBank/DDBJ databases">
        <title>Genome sequencing of Solimonas sp. HR-BB.</title>
        <authorList>
            <person name="Lee Y."/>
            <person name="Jeon C.O."/>
        </authorList>
    </citation>
    <scope>NUCLEOTIDE SEQUENCE [LARGE SCALE GENOMIC DNA]</scope>
    <source>
        <strain evidence="4">HR-U</strain>
    </source>
</reference>
<sequence length="357" mass="40083">MKKHVYTLAFVLCTTLGMAQSSKRTLEEAAQFGKYQPVGLAISQEGRTFVTFPKWSRDYKNALIEIKSDGTQVPYPNQVWNQEDSLHPQDHFVSLQALYVDADNTLWALDPANPSFGKSIPEGIKLLKVNLKTNAVERVYRFEDLPREKTGLNDVNVDTKRQLAFLSDPGRAAVVVLDLKTGKSRTVLEKHASTTADPAYKLTIDGIEVKDQSGKPFSSNVNGIALAGEYFYFRPITQTKLYRIPTAALADASLPKAELESKVEAVGEAGISHGMFADKTGNVYMGDSEKKTLYRFNAQNRTFETLVQDERLLWPDSFAIGPDGYLYVTAAQYQRAPKFNQGQNRVDYPYRLYRVKL</sequence>